<evidence type="ECO:0008006" key="4">
    <source>
        <dbReference type="Google" id="ProtNLM"/>
    </source>
</evidence>
<name>A0ABQ5YUL3_9BURK</name>
<sequence length="349" mass="38745">MRKCRRTRSFKPVLFASLSVYSLLFFPSGVAHAATLTLKNGDKITGKVIQLTDDQIEFKSAVFGKVQVPFKKVVQLTSDDNTLIELKDGRTVTGKVTLDDQGHLLVDQGSLGQSTLLTRNDLEALNPPVVDNSVKYTGHFNVGGSYNRGNSRDDLLNINGEFVARTPQNRYTVGLELNEAKSDGVKTTSNSRLITQYDAFLTKKDYLFVNFQAEKDSIADLNLRTSLGGGYGRQFIDNDLTQFSGQAGLGYVNEDNIVAADRSFPTLTLGLKYDHKFFNKKVVFFNHSTLDTNLQDTKDMLFRNRLGLRVPVADHVNVSTQLNVDYDNEPVPGNKKTDSALIFSVGYGF</sequence>
<protein>
    <recommendedName>
        <fullName evidence="4">DUF481 domain-containing protein</fullName>
    </recommendedName>
</protein>
<dbReference type="RefSeq" id="WP_284282600.1">
    <property type="nucleotide sequence ID" value="NZ_BSOJ01000038.1"/>
</dbReference>
<keyword evidence="3" id="KW-1185">Reference proteome</keyword>
<evidence type="ECO:0000313" key="2">
    <source>
        <dbReference type="EMBL" id="GLR27732.1"/>
    </source>
</evidence>
<evidence type="ECO:0000256" key="1">
    <source>
        <dbReference type="SAM" id="SignalP"/>
    </source>
</evidence>
<evidence type="ECO:0000313" key="3">
    <source>
        <dbReference type="Proteomes" id="UP001156664"/>
    </source>
</evidence>
<keyword evidence="1" id="KW-0732">Signal</keyword>
<dbReference type="Proteomes" id="UP001156664">
    <property type="component" value="Unassembled WGS sequence"/>
</dbReference>
<feature type="signal peptide" evidence="1">
    <location>
        <begin position="1"/>
        <end position="33"/>
    </location>
</feature>
<comment type="caution">
    <text evidence="2">The sequence shown here is derived from an EMBL/GenBank/DDBJ whole genome shotgun (WGS) entry which is preliminary data.</text>
</comment>
<proteinExistence type="predicted"/>
<dbReference type="EMBL" id="BSOJ01000038">
    <property type="protein sequence ID" value="GLR27732.1"/>
    <property type="molecule type" value="Genomic_DNA"/>
</dbReference>
<organism evidence="2 3">
    <name type="scientific">Limnobacter litoralis</name>
    <dbReference type="NCBI Taxonomy" id="481366"/>
    <lineage>
        <taxon>Bacteria</taxon>
        <taxon>Pseudomonadati</taxon>
        <taxon>Pseudomonadota</taxon>
        <taxon>Betaproteobacteria</taxon>
        <taxon>Burkholderiales</taxon>
        <taxon>Burkholderiaceae</taxon>
        <taxon>Limnobacter</taxon>
    </lineage>
</organism>
<dbReference type="Pfam" id="PF04338">
    <property type="entry name" value="DUF481"/>
    <property type="match status" value="1"/>
</dbReference>
<accession>A0ABQ5YUL3</accession>
<feature type="chain" id="PRO_5047206267" description="DUF481 domain-containing protein" evidence="1">
    <location>
        <begin position="34"/>
        <end position="349"/>
    </location>
</feature>
<dbReference type="InterPro" id="IPR007433">
    <property type="entry name" value="DUF481"/>
</dbReference>
<gene>
    <name evidence="2" type="ORF">GCM10007875_28240</name>
</gene>
<reference evidence="3" key="1">
    <citation type="journal article" date="2019" name="Int. J. Syst. Evol. Microbiol.">
        <title>The Global Catalogue of Microorganisms (GCM) 10K type strain sequencing project: providing services to taxonomists for standard genome sequencing and annotation.</title>
        <authorList>
            <consortium name="The Broad Institute Genomics Platform"/>
            <consortium name="The Broad Institute Genome Sequencing Center for Infectious Disease"/>
            <person name="Wu L."/>
            <person name="Ma J."/>
        </authorList>
    </citation>
    <scope>NUCLEOTIDE SEQUENCE [LARGE SCALE GENOMIC DNA]</scope>
    <source>
        <strain evidence="3">NBRC 105857</strain>
    </source>
</reference>